<keyword evidence="2" id="KW-1185">Reference proteome</keyword>
<dbReference type="GO" id="GO:0009535">
    <property type="term" value="C:chloroplast thylakoid membrane"/>
    <property type="evidence" value="ECO:0007669"/>
    <property type="project" value="TreeGrafter"/>
</dbReference>
<dbReference type="InterPro" id="IPR040320">
    <property type="entry name" value="At4g37920-like"/>
</dbReference>
<dbReference type="PANTHER" id="PTHR31755">
    <property type="entry name" value="FOLATE RECEPTOR-LIKE"/>
    <property type="match status" value="1"/>
</dbReference>
<accession>A0A2I0ASY2</accession>
<dbReference type="Gene3D" id="1.25.10.10">
    <property type="entry name" value="Leucine-rich Repeat Variant"/>
    <property type="match status" value="1"/>
</dbReference>
<reference evidence="1 2" key="1">
    <citation type="journal article" date="2017" name="Nature">
        <title>The Apostasia genome and the evolution of orchids.</title>
        <authorList>
            <person name="Zhang G.Q."/>
            <person name="Liu K.W."/>
            <person name="Li Z."/>
            <person name="Lohaus R."/>
            <person name="Hsiao Y.Y."/>
            <person name="Niu S.C."/>
            <person name="Wang J.Y."/>
            <person name="Lin Y.C."/>
            <person name="Xu Q."/>
            <person name="Chen L.J."/>
            <person name="Yoshida K."/>
            <person name="Fujiwara S."/>
            <person name="Wang Z.W."/>
            <person name="Zhang Y.Q."/>
            <person name="Mitsuda N."/>
            <person name="Wang M."/>
            <person name="Liu G.H."/>
            <person name="Pecoraro L."/>
            <person name="Huang H.X."/>
            <person name="Xiao X.J."/>
            <person name="Lin M."/>
            <person name="Wu X.Y."/>
            <person name="Wu W.L."/>
            <person name="Chen Y.Y."/>
            <person name="Chang S.B."/>
            <person name="Sakamoto S."/>
            <person name="Ohme-Takagi M."/>
            <person name="Yagi M."/>
            <person name="Zeng S.J."/>
            <person name="Shen C.Y."/>
            <person name="Yeh C.M."/>
            <person name="Luo Y.B."/>
            <person name="Tsai W.C."/>
            <person name="Van de Peer Y."/>
            <person name="Liu Z.J."/>
        </authorList>
    </citation>
    <scope>NUCLEOTIDE SEQUENCE [LARGE SCALE GENOMIC DNA]</scope>
    <source>
        <strain evidence="2">cv. Shenzhen</strain>
        <tissue evidence="1">Stem</tissue>
    </source>
</reference>
<gene>
    <name evidence="1" type="ORF">AXF42_Ash008945</name>
</gene>
<dbReference type="OrthoDB" id="509361at2759"/>
<name>A0A2I0ASY2_9ASPA</name>
<dbReference type="EMBL" id="KZ451951">
    <property type="protein sequence ID" value="PKA58658.1"/>
    <property type="molecule type" value="Genomic_DNA"/>
</dbReference>
<dbReference type="Proteomes" id="UP000236161">
    <property type="component" value="Unassembled WGS sequence"/>
</dbReference>
<dbReference type="AlphaFoldDB" id="A0A2I0ASY2"/>
<dbReference type="InterPro" id="IPR016024">
    <property type="entry name" value="ARM-type_fold"/>
</dbReference>
<dbReference type="InterPro" id="IPR011989">
    <property type="entry name" value="ARM-like"/>
</dbReference>
<dbReference type="SUPFAM" id="SSF48371">
    <property type="entry name" value="ARM repeat"/>
    <property type="match status" value="1"/>
</dbReference>
<proteinExistence type="predicted"/>
<dbReference type="GO" id="GO:0009941">
    <property type="term" value="C:chloroplast envelope"/>
    <property type="evidence" value="ECO:0007669"/>
    <property type="project" value="TreeGrafter"/>
</dbReference>
<evidence type="ECO:0000313" key="1">
    <source>
        <dbReference type="EMBL" id="PKA58658.1"/>
    </source>
</evidence>
<evidence type="ECO:0000313" key="2">
    <source>
        <dbReference type="Proteomes" id="UP000236161"/>
    </source>
</evidence>
<dbReference type="PANTHER" id="PTHR31755:SF2">
    <property type="entry name" value="OS08G0320800 PROTEIN"/>
    <property type="match status" value="1"/>
</dbReference>
<protein>
    <submittedName>
        <fullName evidence="1">Uncharacterized protein</fullName>
    </submittedName>
</protein>
<organism evidence="1 2">
    <name type="scientific">Apostasia shenzhenica</name>
    <dbReference type="NCBI Taxonomy" id="1088818"/>
    <lineage>
        <taxon>Eukaryota</taxon>
        <taxon>Viridiplantae</taxon>
        <taxon>Streptophyta</taxon>
        <taxon>Embryophyta</taxon>
        <taxon>Tracheophyta</taxon>
        <taxon>Spermatophyta</taxon>
        <taxon>Magnoliopsida</taxon>
        <taxon>Liliopsida</taxon>
        <taxon>Asparagales</taxon>
        <taxon>Orchidaceae</taxon>
        <taxon>Apostasioideae</taxon>
        <taxon>Apostasia</taxon>
    </lineage>
</organism>
<sequence>MASNRERHSKRENSSQYVATDACLDGVEEKDDAEVAKGYTMTQFCDKMIEYFMHDKTETKDWRKLLVFRDDWMKYRESFFNRCQVRADTENDPSMKQKLNLLARKMKKIDDEVEKHIDLLKEIQDTPMDLNAVVARRRQDFTGEFFRFLNELSDTYDSLDERDAMARLGAKCLSSVRVYDSTVEHLDTLEVAQSKFDDILRSSSLEAACDKIKSLAKRMKLDSSLILLINRAWAVAKDSTTMKNEVKDIMYHIYKATRKALRTMAPQEIKLLKYLLNIMDPEERFQALATAFSPGAEHETKDPDAMYTTPKELHKWIKMLLDAYHLNKEETDLIEARKMSDPMIIQRLFILKETIEEEYMKQYSEKDANQQEPKFSTIARAFGEERTRKELIPFPSETSDDDDDEVLLAMAEELGVFIPYVGGVVCAHVLLPPLETLCTVEETCVRDKAVESLCQIGSQMKESDTVHWFVP</sequence>
<dbReference type="STRING" id="1088818.A0A2I0ASY2"/>